<dbReference type="PROSITE" id="PS51257">
    <property type="entry name" value="PROKAR_LIPOPROTEIN"/>
    <property type="match status" value="1"/>
</dbReference>
<gene>
    <name evidence="2" type="ORF">CBE74_09925</name>
</gene>
<proteinExistence type="predicted"/>
<keyword evidence="3" id="KW-1185">Reference proteome</keyword>
<reference evidence="2 3" key="4">
    <citation type="journal article" date="2020" name="PLoS ONE">
        <title>Taxonomic classification of strain PO100/5 shows a broader geographic distribution and genetic markers of the recently described Corynebacterium silvaticum.</title>
        <authorList>
            <person name="Viana M.V.C."/>
            <person name="Profeta R."/>
            <person name="da Silva A.L."/>
            <person name="Hurtado R."/>
            <person name="Cerqueira J.C."/>
            <person name="Ribeiro B.F.S."/>
            <person name="Almeida M.O."/>
            <person name="Morais-Rodrigues F."/>
            <person name="Soares S.C."/>
            <person name="Oliveira M."/>
            <person name="Tavares L."/>
            <person name="Figueiredo H."/>
            <person name="Wattam A.R."/>
            <person name="Barh D."/>
            <person name="Ghosh P."/>
            <person name="Silva A."/>
            <person name="Azevedo V."/>
        </authorList>
    </citation>
    <scope>NUCLEOTIDE SEQUENCE [LARGE SCALE GENOMIC DNA]</scope>
    <source>
        <strain evidence="2 3">PO100/5</strain>
    </source>
</reference>
<sequence>MTPNKKSRPMCAVATLTAVTLLAAGCGSPTESSQDTTQSTSVSAEQNSFKSYLEPFGQKIQAHWPASSLVWPGVDFTKHVAVVFKLDDEKKIEEAWSFDTQGSKKLSQADLNDLTPPDPGQYSQATFKDRTAIFLSVNNSTIKDDPDANELYRFASHEPVHFYHQQDAALQDIGVSRSQEYPINPEPRILRQMAYHNMVKAYENPKERETYLRYAKYWHEQWKQQFPDEYKSIAWVDIAEGHARYIENFMTFRTVKSTPEEIHAGALKNIKKDVTFDSADQESYEIGYVASLLLDESQPSWKDTYLKEGITQAEKLLSNITPLEEKINPKIERDVTSIIEGQNKGISSDIAPVLDAEKDINIPLLKLDTTGAKNSFYSKHFINHKGKEVVIGFTGSYSVADGEAALNGAAVFMENGQLEIPLPKDTESNDGILNVDTEKTKIKNIKVSKETDASGRTIYLAKATS</sequence>
<keyword evidence="1" id="KW-0732">Signal</keyword>
<dbReference type="GeneID" id="75008545"/>
<organism evidence="2 3">
    <name type="scientific">Corynebacterium silvaticum</name>
    <dbReference type="NCBI Taxonomy" id="2320431"/>
    <lineage>
        <taxon>Bacteria</taxon>
        <taxon>Bacillati</taxon>
        <taxon>Actinomycetota</taxon>
        <taxon>Actinomycetes</taxon>
        <taxon>Mycobacteriales</taxon>
        <taxon>Corynebacteriaceae</taxon>
        <taxon>Corynebacterium</taxon>
    </lineage>
</organism>
<reference evidence="2 3" key="3">
    <citation type="journal article" date="2020" name="Int. J. Syst. Evol. Microbiol.">
        <title>Corynebacterium silvaticum sp. nov., a unique group of NTTB corynebacteria in wild boar and roe deer.</title>
        <authorList>
            <person name="Dangel A."/>
            <person name="Berger A."/>
            <person name="Rau J."/>
            <person name="Eisenberg T."/>
            <person name="Kampfer P."/>
            <person name="Margos G."/>
            <person name="Contzen M."/>
            <person name="Busse H.J."/>
            <person name="Konrad R."/>
            <person name="Peters M."/>
            <person name="Sting R."/>
            <person name="Sing A."/>
        </authorList>
    </citation>
    <scope>NUCLEOTIDE SEQUENCE [LARGE SCALE GENOMIC DNA]</scope>
    <source>
        <strain evidence="2 3">PO100/5</strain>
    </source>
</reference>
<dbReference type="KEGG" id="csil:CBE74_09925"/>
<dbReference type="EMBL" id="CP021417">
    <property type="protein sequence ID" value="ARU46714.2"/>
    <property type="molecule type" value="Genomic_DNA"/>
</dbReference>
<reference evidence="2 3" key="1">
    <citation type="journal article" date="2014" name="BMC Vet. Res.">
        <title>First report of Corynebacterium pseudotuberculosis from caseous lymphadenitis lesions in Black Alentejano pig (Sus scrofa domesticus).</title>
        <authorList>
            <person name="Oliveira M."/>
            <person name="Barroco C."/>
            <person name="Mottola C."/>
            <person name="Santos R."/>
            <person name="Lemsaddek A."/>
            <person name="Tavares L."/>
            <person name="Semedo-Lemsaddek T."/>
        </authorList>
    </citation>
    <scope>NUCLEOTIDE SEQUENCE [LARGE SCALE GENOMIC DNA]</scope>
    <source>
        <strain evidence="2 3">PO100/5</strain>
    </source>
</reference>
<evidence type="ECO:0000313" key="2">
    <source>
        <dbReference type="EMBL" id="ARU46714.2"/>
    </source>
</evidence>
<feature type="chain" id="PRO_5041101721" description="Lipoprotein" evidence="1">
    <location>
        <begin position="24"/>
        <end position="465"/>
    </location>
</feature>
<evidence type="ECO:0000313" key="3">
    <source>
        <dbReference type="Proteomes" id="UP000195652"/>
    </source>
</evidence>
<dbReference type="AlphaFoldDB" id="A0A7Y4UPR9"/>
<feature type="signal peptide" evidence="1">
    <location>
        <begin position="1"/>
        <end position="23"/>
    </location>
</feature>
<name>A0A7Y4UPR9_9CORY</name>
<accession>A0A7Y4UPR9</accession>
<dbReference type="OrthoDB" id="2078524at2"/>
<dbReference type="Proteomes" id="UP000195652">
    <property type="component" value="Chromosome"/>
</dbReference>
<evidence type="ECO:0000256" key="1">
    <source>
        <dbReference type="SAM" id="SignalP"/>
    </source>
</evidence>
<protein>
    <recommendedName>
        <fullName evidence="4">Lipoprotein</fullName>
    </recommendedName>
</protein>
<evidence type="ECO:0008006" key="4">
    <source>
        <dbReference type="Google" id="ProtNLM"/>
    </source>
</evidence>
<dbReference type="RefSeq" id="WP_134316364.1">
    <property type="nucleotide sequence ID" value="NZ_CP021417.2"/>
</dbReference>
<reference evidence="2 3" key="2">
    <citation type="journal article" date="2020" name="Antonie Van Leeuwenhoek">
        <title>Phylogenomic characterisation of a novel corynebacterial species pathogenic to animals.</title>
        <authorList>
            <person name="Moller J."/>
            <person name="Musella L."/>
            <person name="Melnikov V."/>
            <person name="Geissdorfer W."/>
            <person name="Burkovski A."/>
            <person name="Sangal V."/>
        </authorList>
    </citation>
    <scope>NUCLEOTIDE SEQUENCE [LARGE SCALE GENOMIC DNA]</scope>
    <source>
        <strain evidence="2 3">PO100/5</strain>
    </source>
</reference>
<accession>A0A7U5HMW9</accession>